<evidence type="ECO:0000256" key="1">
    <source>
        <dbReference type="ARBA" id="ARBA00022737"/>
    </source>
</evidence>
<evidence type="ECO:0000259" key="5">
    <source>
        <dbReference type="Pfam" id="PF18738"/>
    </source>
</evidence>
<feature type="domain" description="Novel STAND NTPase 3" evidence="6">
    <location>
        <begin position="254"/>
        <end position="419"/>
    </location>
</feature>
<accession>A0A8B8C7N9</accession>
<dbReference type="PANTHER" id="PTHR24171">
    <property type="entry name" value="ANKYRIN REPEAT DOMAIN-CONTAINING PROTEIN 39-RELATED"/>
    <property type="match status" value="1"/>
</dbReference>
<dbReference type="Pfam" id="PF00023">
    <property type="entry name" value="Ank"/>
    <property type="match status" value="2"/>
</dbReference>
<feature type="repeat" description="ANK" evidence="3">
    <location>
        <begin position="864"/>
        <end position="896"/>
    </location>
</feature>
<keyword evidence="1" id="KW-0677">Repeat</keyword>
<dbReference type="InterPro" id="IPR049050">
    <property type="entry name" value="nSTAND3"/>
</dbReference>
<dbReference type="Pfam" id="PF20720">
    <property type="entry name" value="nSTAND3"/>
    <property type="match status" value="1"/>
</dbReference>
<dbReference type="OrthoDB" id="20872at2759"/>
<feature type="repeat" description="ANK" evidence="3">
    <location>
        <begin position="1029"/>
        <end position="1061"/>
    </location>
</feature>
<protein>
    <submittedName>
        <fullName evidence="8 9">Uncharacterized protein LOC111116128 isoform X1</fullName>
    </submittedName>
</protein>
<evidence type="ECO:0000259" key="6">
    <source>
        <dbReference type="Pfam" id="PF20720"/>
    </source>
</evidence>
<feature type="repeat" description="ANK" evidence="3">
    <location>
        <begin position="1128"/>
        <end position="1160"/>
    </location>
</feature>
<dbReference type="RefSeq" id="XP_022310830.1">
    <property type="nucleotide sequence ID" value="XM_022455122.1"/>
</dbReference>
<dbReference type="SUPFAM" id="SSF48403">
    <property type="entry name" value="Ankyrin repeat"/>
    <property type="match status" value="2"/>
</dbReference>
<dbReference type="PANTHER" id="PTHR24171:SF10">
    <property type="entry name" value="ANKYRIN REPEAT DOMAIN-CONTAINING PROTEIN 29-LIKE"/>
    <property type="match status" value="1"/>
</dbReference>
<evidence type="ECO:0000256" key="2">
    <source>
        <dbReference type="ARBA" id="ARBA00023043"/>
    </source>
</evidence>
<reference evidence="8 9" key="1">
    <citation type="submission" date="2025-04" db="UniProtKB">
        <authorList>
            <consortium name="RefSeq"/>
        </authorList>
    </citation>
    <scope>IDENTIFICATION</scope>
    <source>
        <tissue evidence="8 9">Whole sample</tissue>
    </source>
</reference>
<gene>
    <name evidence="8 9" type="primary">LOC111116128</name>
</gene>
<feature type="repeat" description="ANK" evidence="3">
    <location>
        <begin position="1293"/>
        <end position="1325"/>
    </location>
</feature>
<dbReference type="Proteomes" id="UP000694844">
    <property type="component" value="Chromosome 9"/>
</dbReference>
<feature type="repeat" description="ANK" evidence="3">
    <location>
        <begin position="963"/>
        <end position="995"/>
    </location>
</feature>
<dbReference type="InterPro" id="IPR036770">
    <property type="entry name" value="Ankyrin_rpt-contain_sf"/>
</dbReference>
<dbReference type="Gene3D" id="1.25.40.20">
    <property type="entry name" value="Ankyrin repeat-containing domain"/>
    <property type="match status" value="7"/>
</dbReference>
<feature type="repeat" description="ANK" evidence="3">
    <location>
        <begin position="1260"/>
        <end position="1292"/>
    </location>
</feature>
<dbReference type="SMART" id="SM00248">
    <property type="entry name" value="ANK"/>
    <property type="match status" value="18"/>
</dbReference>
<dbReference type="GeneID" id="111116128"/>
<dbReference type="InterPro" id="IPR041249">
    <property type="entry name" value="HEPN_DZIP3"/>
</dbReference>
<keyword evidence="7" id="KW-1185">Reference proteome</keyword>
<feature type="repeat" description="ANK" evidence="3">
    <location>
        <begin position="831"/>
        <end position="863"/>
    </location>
</feature>
<dbReference type="KEGG" id="cvn:111116128"/>
<dbReference type="PROSITE" id="PS50297">
    <property type="entry name" value="ANK_REP_REGION"/>
    <property type="match status" value="15"/>
</dbReference>
<dbReference type="Pfam" id="PF18738">
    <property type="entry name" value="HEPN_DZIP3"/>
    <property type="match status" value="1"/>
</dbReference>
<evidence type="ECO:0000256" key="3">
    <source>
        <dbReference type="PROSITE-ProRule" id="PRU00023"/>
    </source>
</evidence>
<evidence type="ECO:0000313" key="8">
    <source>
        <dbReference type="RefSeq" id="XP_022310830.1"/>
    </source>
</evidence>
<organism evidence="7 9">
    <name type="scientific">Crassostrea virginica</name>
    <name type="common">Eastern oyster</name>
    <dbReference type="NCBI Taxonomy" id="6565"/>
    <lineage>
        <taxon>Eukaryota</taxon>
        <taxon>Metazoa</taxon>
        <taxon>Spiralia</taxon>
        <taxon>Lophotrochozoa</taxon>
        <taxon>Mollusca</taxon>
        <taxon>Bivalvia</taxon>
        <taxon>Autobranchia</taxon>
        <taxon>Pteriomorphia</taxon>
        <taxon>Ostreida</taxon>
        <taxon>Ostreoidea</taxon>
        <taxon>Ostreidae</taxon>
        <taxon>Crassostrea</taxon>
    </lineage>
</organism>
<evidence type="ECO:0000313" key="7">
    <source>
        <dbReference type="Proteomes" id="UP000694844"/>
    </source>
</evidence>
<sequence length="1350" mass="151676">MATKEKRHFTTVRDALDDPCTKLLQEVLRQHVPETDIHKLLNDPAKKRKIIQFVRNFNQESTLYPQTGVFSGTYADFDVSLLYVLIRNLTGIPDHNTGWGKTPDLTDNSIGAHVERIRLLRNKYAHGSTSQLTDKEFEKEWKNIMSCIQGIEKTFPGNNTTFQDAAQKLFDEAKNQANIGETLTKCKEDIAHTSTRVEGLHEELKNTQDELNTVNERLDGHDKLLQIQKKKRESQETEFEKSIFCQWQEDDEFFISTKAAKEIENIVTNNNNSVIVTGHSGSGKSAIIQHIALQYRDRGWCVKPVYSCKELHDAFKSASFNSKEYIFVFNDPIGKDSYDVMLYNKWKNYQETLNLVITKSKLLLTCRKSIFSDPEAEQFLQQKIKTSDINERKLVVFDISDDHCKLSTEDKRSIFKKHLPKTQLDEEDLVKICTADMYFPLLCSWCRVKSRHREEILKVFEEPVEFLKMEIEGFKKKEKEKYCALVCLILSRNDLCLYDFEERPELLSKSLELCELPSHISPSTIMEQFESLCGLFVKKIGGKYAFNHDFVMEVTTFVLGSKNPKATIEYADLSFLRKRISVEKKNFNDPFTILLDHRHIKDLVCRLFTDLIGERFIEVILNPCLRNVDVIIGLKQKIEGLADQEKIELIMKPKNTKSKQQEFQNLLNESYLTRLLFVLSQTDYSPLFALITFCHDDLSFLCLNSLVNSHSTKRTLFFAICCNGNKDFLRKFSENEIDEFKKEKCIGMYPIHIVSAFHNCDILDKVLGKDMNIDIFTTTPKYSMTPLMLASVNKSKGNGEISLNLTESLRRDKMVDAIIQRGANVNLRGEEGYSALFLACKNGHKTTAQLLINNNANVNLCLNEGTSPLCAACTNGHESTAQLLLNSGADVNLCTNEGVSPLYLACQNGHESTAQLLLNSDANLNLCTKEGVSPLYIACQNGHESTAQLLLNSGADVNLCKKEGVSPLYIACQNGYERTAQLLLNNGADVNLYQKEGASPLYITCNNGHEITAQLLLKSGADVNLRTKEGVSPLYIACHNRYNSTAQLLLNSRADVNLCEKEGCSPLYIACQSGHESTAQLLLNNGADVNLRTKEGVSPLYIACQNGHESTAQLLLNNGANVNLCKNKGCSPLYIACQNGHESTAQLLLNKDANVNLCEKEGCSPLYIACQNGHESTAQLLLNSTADINLCEKGGASPLYIACQSGHERTVQLLLNRGADKNLCRKDGVSPLYIACQNGDESTAELLLNSGANVNLCRKNGVSPLMIACENGHTDIAKLLLDSGAEVNLCSNNGISPLYKASKNRYDSIVQLLLRNGAHVNYMYKRRIQRRSTACENENGNRQSNIDLNE</sequence>
<keyword evidence="2 3" id="KW-0040">ANK repeat</keyword>
<feature type="coiled-coil region" evidence="4">
    <location>
        <begin position="190"/>
        <end position="224"/>
    </location>
</feature>
<feature type="repeat" description="ANK" evidence="3">
    <location>
        <begin position="930"/>
        <end position="962"/>
    </location>
</feature>
<dbReference type="PROSITE" id="PS50088">
    <property type="entry name" value="ANK_REPEAT"/>
    <property type="match status" value="15"/>
</dbReference>
<evidence type="ECO:0000313" key="9">
    <source>
        <dbReference type="RefSeq" id="XP_022310831.1"/>
    </source>
</evidence>
<proteinExistence type="predicted"/>
<name>A0A8B8C7N9_CRAVI</name>
<keyword evidence="4" id="KW-0175">Coiled coil</keyword>
<dbReference type="RefSeq" id="XP_022310831.1">
    <property type="nucleotide sequence ID" value="XM_022455123.1"/>
</dbReference>
<feature type="repeat" description="ANK" evidence="3">
    <location>
        <begin position="1161"/>
        <end position="1193"/>
    </location>
</feature>
<dbReference type="InterPro" id="IPR002110">
    <property type="entry name" value="Ankyrin_rpt"/>
</dbReference>
<dbReference type="Pfam" id="PF12796">
    <property type="entry name" value="Ank_2"/>
    <property type="match status" value="4"/>
</dbReference>
<feature type="repeat" description="ANK" evidence="3">
    <location>
        <begin position="996"/>
        <end position="1028"/>
    </location>
</feature>
<feature type="repeat" description="ANK" evidence="3">
    <location>
        <begin position="1194"/>
        <end position="1226"/>
    </location>
</feature>
<evidence type="ECO:0000256" key="4">
    <source>
        <dbReference type="SAM" id="Coils"/>
    </source>
</evidence>
<feature type="domain" description="DZIP3-like HEPN" evidence="5">
    <location>
        <begin position="36"/>
        <end position="153"/>
    </location>
</feature>
<feature type="repeat" description="ANK" evidence="3">
    <location>
        <begin position="1062"/>
        <end position="1094"/>
    </location>
</feature>
<feature type="repeat" description="ANK" evidence="3">
    <location>
        <begin position="1227"/>
        <end position="1259"/>
    </location>
</feature>
<dbReference type="PRINTS" id="PR01415">
    <property type="entry name" value="ANKYRIN"/>
</dbReference>
<feature type="repeat" description="ANK" evidence="3">
    <location>
        <begin position="1095"/>
        <end position="1127"/>
    </location>
</feature>
<dbReference type="SUPFAM" id="SSF52540">
    <property type="entry name" value="P-loop containing nucleoside triphosphate hydrolases"/>
    <property type="match status" value="1"/>
</dbReference>
<dbReference type="Pfam" id="PF13637">
    <property type="entry name" value="Ank_4"/>
    <property type="match status" value="1"/>
</dbReference>
<feature type="repeat" description="ANK" evidence="3">
    <location>
        <begin position="897"/>
        <end position="929"/>
    </location>
</feature>
<dbReference type="InterPro" id="IPR027417">
    <property type="entry name" value="P-loop_NTPase"/>
</dbReference>